<evidence type="ECO:0000256" key="4">
    <source>
        <dbReference type="ARBA" id="ARBA00038058"/>
    </source>
</evidence>
<proteinExistence type="inferred from homology"/>
<dbReference type="SUPFAM" id="SSF52540">
    <property type="entry name" value="P-loop containing nucleoside triphosphate hydrolases"/>
    <property type="match status" value="2"/>
</dbReference>
<reference evidence="6 7" key="1">
    <citation type="submission" date="2006-11" db="EMBL/GenBank/DDBJ databases">
        <authorList>
            <person name="Giovannoni S."/>
            <person name="Vergin K."/>
            <person name="Ferriera S."/>
            <person name="Johnson J."/>
            <person name="Kravitz S."/>
            <person name="Beeson K."/>
            <person name="Sutton G."/>
            <person name="Rogers Y.-H."/>
            <person name="Friedman R."/>
            <person name="Frazier M."/>
            <person name="Venter J.C."/>
        </authorList>
    </citation>
    <scope>NUCLEOTIDE SEQUENCE [LARGE SCALE GENOMIC DNA]</scope>
    <source>
        <strain evidence="6 7">HTCC2181</strain>
    </source>
</reference>
<dbReference type="InterPro" id="IPR006555">
    <property type="entry name" value="ATP-dep_Helicase_C"/>
</dbReference>
<evidence type="ECO:0000256" key="1">
    <source>
        <dbReference type="ARBA" id="ARBA00022741"/>
    </source>
</evidence>
<dbReference type="EMBL" id="AAUX01000001">
    <property type="protein sequence ID" value="EAV47677.1"/>
    <property type="molecule type" value="Genomic_DNA"/>
</dbReference>
<dbReference type="AlphaFoldDB" id="A0P817"/>
<dbReference type="InterPro" id="IPR027417">
    <property type="entry name" value="P-loop_NTPase"/>
</dbReference>
<evidence type="ECO:0000313" key="7">
    <source>
        <dbReference type="Proteomes" id="UP000054262"/>
    </source>
</evidence>
<organism evidence="6 7">
    <name type="scientific">Methylophilales bacterium HTCC2181</name>
    <dbReference type="NCBI Taxonomy" id="383631"/>
    <lineage>
        <taxon>Bacteria</taxon>
        <taxon>Pseudomonadati</taxon>
        <taxon>Pseudomonadota</taxon>
        <taxon>Betaproteobacteria</taxon>
        <taxon>Nitrosomonadales</taxon>
        <taxon>OM43 clade</taxon>
    </lineage>
</organism>
<dbReference type="InterPro" id="IPR014013">
    <property type="entry name" value="Helic_SF1/SF2_ATP-bd_DinG/Rad3"/>
</dbReference>
<comment type="similarity">
    <text evidence="4">Belongs to the helicase family. DinG subfamily.</text>
</comment>
<dbReference type="SMART" id="SM00491">
    <property type="entry name" value="HELICc2"/>
    <property type="match status" value="1"/>
</dbReference>
<dbReference type="PANTHER" id="PTHR11472:SF34">
    <property type="entry name" value="REGULATOR OF TELOMERE ELONGATION HELICASE 1"/>
    <property type="match status" value="1"/>
</dbReference>
<dbReference type="GO" id="GO:0006281">
    <property type="term" value="P:DNA repair"/>
    <property type="evidence" value="ECO:0007669"/>
    <property type="project" value="TreeGrafter"/>
</dbReference>
<dbReference type="Pfam" id="PF13307">
    <property type="entry name" value="Helicase_C_2"/>
    <property type="match status" value="1"/>
</dbReference>
<name>A0P817_9PROT</name>
<comment type="caution">
    <text evidence="6">The sequence shown here is derived from an EMBL/GenBank/DDBJ whole genome shotgun (WGS) entry which is preliminary data.</text>
</comment>
<evidence type="ECO:0000313" key="6">
    <source>
        <dbReference type="EMBL" id="EAV47677.1"/>
    </source>
</evidence>
<sequence length="643" mass="72807">MVKSTITEFFDVNGPLSEVIEGYQIRPSQVEMSQMVDAAIKNQEPLVVEAGTGIGKTFAYLAPALAAGGKVIISTATKNLQDQLFNKDIPKIREALKIPIKVNLLKGRANYVCQLRLDDSIQGGQFVNKEDGAYLEKIKQFSDHSNSGEISEVENVPEFSTIWPMVTSTADNCLGQGCEFAKSCFLLKARKEALNAEVVIVNHHLFFADFMLKDEDISEILPKADTVIFDEAHQVPDIASIFFGNNFSTNELIYLMQDAQLLYDKLGKNQKKLIDIASGVQEEIKHLRLEFGSSSERVTFEKITNIDKFTEKLQSIHSSFEQLGKIFSLLDDQSPEQKKIMERYEGILEKLSHWLKEKNDQYVYWLDIFSKSIQFNMTPFSIAEGFGRFRKQNKISWIFTSATLAVNDSFDFFQNLMGLSDATSKKLNSPFDFKNNACLYVPNNMPDPNSSIFNLTIIKKTYPLIQAAKGRTFILSTSLKSMREISALLKSEFEEHDINFPILTQGEDSKRTLIERFKSYGNAVLIGSMSFWEGIDVRGPSLSLVIIDKLPFHSPGDPVFESRINRLKALGENPFMSFQLPQAIISLKQGAGRLIRDEIDKGVLMICDPRIIDKPYGKRIWKSLPDFKRTRNELDVTDFLKSL</sequence>
<dbReference type="Gene3D" id="3.40.50.300">
    <property type="entry name" value="P-loop containing nucleotide triphosphate hydrolases"/>
    <property type="match status" value="2"/>
</dbReference>
<feature type="domain" description="Helicase ATP-binding" evidence="5">
    <location>
        <begin position="15"/>
        <end position="277"/>
    </location>
</feature>
<keyword evidence="6" id="KW-0347">Helicase</keyword>
<accession>A0P817</accession>
<dbReference type="GO" id="GO:0003678">
    <property type="term" value="F:DNA helicase activity"/>
    <property type="evidence" value="ECO:0007669"/>
    <property type="project" value="TreeGrafter"/>
</dbReference>
<dbReference type="Pfam" id="PF00270">
    <property type="entry name" value="DEAD"/>
    <property type="match status" value="1"/>
</dbReference>
<dbReference type="GO" id="GO:0003676">
    <property type="term" value="F:nucleic acid binding"/>
    <property type="evidence" value="ECO:0007669"/>
    <property type="project" value="InterPro"/>
</dbReference>
<dbReference type="PANTHER" id="PTHR11472">
    <property type="entry name" value="DNA REPAIR DEAD HELICASE RAD3/XP-D SUBFAMILY MEMBER"/>
    <property type="match status" value="1"/>
</dbReference>
<dbReference type="GO" id="GO:0005524">
    <property type="term" value="F:ATP binding"/>
    <property type="evidence" value="ECO:0007669"/>
    <property type="project" value="UniProtKB-KW"/>
</dbReference>
<dbReference type="PROSITE" id="PS51193">
    <property type="entry name" value="HELICASE_ATP_BIND_2"/>
    <property type="match status" value="1"/>
</dbReference>
<evidence type="ECO:0000256" key="2">
    <source>
        <dbReference type="ARBA" id="ARBA00022801"/>
    </source>
</evidence>
<dbReference type="Proteomes" id="UP000054262">
    <property type="component" value="Unassembled WGS sequence"/>
</dbReference>
<keyword evidence="3" id="KW-0067">ATP-binding</keyword>
<keyword evidence="7" id="KW-1185">Reference proteome</keyword>
<dbReference type="InterPro" id="IPR011545">
    <property type="entry name" value="DEAD/DEAH_box_helicase_dom"/>
</dbReference>
<gene>
    <name evidence="6" type="ORF">MB2181_06350</name>
</gene>
<dbReference type="GO" id="GO:0016818">
    <property type="term" value="F:hydrolase activity, acting on acid anhydrides, in phosphorus-containing anhydrides"/>
    <property type="evidence" value="ECO:0007669"/>
    <property type="project" value="InterPro"/>
</dbReference>
<dbReference type="OrthoDB" id="9805194at2"/>
<evidence type="ECO:0000259" key="5">
    <source>
        <dbReference type="PROSITE" id="PS51193"/>
    </source>
</evidence>
<evidence type="ECO:0000256" key="3">
    <source>
        <dbReference type="ARBA" id="ARBA00022840"/>
    </source>
</evidence>
<keyword evidence="1" id="KW-0547">Nucleotide-binding</keyword>
<keyword evidence="2" id="KW-0378">Hydrolase</keyword>
<dbReference type="InterPro" id="IPR045028">
    <property type="entry name" value="DinG/Rad3-like"/>
</dbReference>
<protein>
    <submittedName>
        <fullName evidence="6">Helicase c2:DEAD/DEAH box helicase, N-terminal</fullName>
    </submittedName>
</protein>